<dbReference type="OrthoDB" id="661148at2759"/>
<feature type="domain" description="ZZ-type" evidence="5">
    <location>
        <begin position="421"/>
        <end position="474"/>
    </location>
</feature>
<dbReference type="Gene3D" id="2.60.40.10">
    <property type="entry name" value="Immunoglobulins"/>
    <property type="match status" value="1"/>
</dbReference>
<dbReference type="Gene3D" id="3.30.60.90">
    <property type="match status" value="4"/>
</dbReference>
<feature type="domain" description="ZZ-type" evidence="5">
    <location>
        <begin position="188"/>
        <end position="234"/>
    </location>
</feature>
<dbReference type="SMART" id="SM00291">
    <property type="entry name" value="ZnF_ZZ"/>
    <property type="match status" value="4"/>
</dbReference>
<evidence type="ECO:0000256" key="2">
    <source>
        <dbReference type="ARBA" id="ARBA00022771"/>
    </source>
</evidence>
<dbReference type="Pfam" id="PF16158">
    <property type="entry name" value="N_BRCA1_IG"/>
    <property type="match status" value="1"/>
</dbReference>
<keyword evidence="2" id="KW-0863">Zinc-finger</keyword>
<proteinExistence type="predicted"/>
<feature type="region of interest" description="Disordered" evidence="4">
    <location>
        <begin position="249"/>
        <end position="275"/>
    </location>
</feature>
<feature type="domain" description="ZZ-type" evidence="5">
    <location>
        <begin position="290"/>
        <end position="337"/>
    </location>
</feature>
<feature type="region of interest" description="Disordered" evidence="4">
    <location>
        <begin position="746"/>
        <end position="874"/>
    </location>
</feature>
<evidence type="ECO:0000256" key="3">
    <source>
        <dbReference type="ARBA" id="ARBA00022833"/>
    </source>
</evidence>
<feature type="region of interest" description="Disordered" evidence="4">
    <location>
        <begin position="96"/>
        <end position="130"/>
    </location>
</feature>
<dbReference type="InterPro" id="IPR043145">
    <property type="entry name" value="Znf_ZZ_sf"/>
</dbReference>
<feature type="compositionally biased region" description="Acidic residues" evidence="4">
    <location>
        <begin position="838"/>
        <end position="874"/>
    </location>
</feature>
<dbReference type="CDD" id="cd14947">
    <property type="entry name" value="NBR1_like"/>
    <property type="match status" value="1"/>
</dbReference>
<dbReference type="SUPFAM" id="SSF57850">
    <property type="entry name" value="RING/U-box"/>
    <property type="match status" value="4"/>
</dbReference>
<comment type="caution">
    <text evidence="6">The sequence shown here is derived from an EMBL/GenBank/DDBJ whole genome shotgun (WGS) entry which is preliminary data.</text>
</comment>
<evidence type="ECO:0000256" key="4">
    <source>
        <dbReference type="SAM" id="MobiDB-lite"/>
    </source>
</evidence>
<evidence type="ECO:0000256" key="1">
    <source>
        <dbReference type="ARBA" id="ARBA00022723"/>
    </source>
</evidence>
<evidence type="ECO:0000313" key="7">
    <source>
        <dbReference type="Proteomes" id="UP000779574"/>
    </source>
</evidence>
<dbReference type="AlphaFoldDB" id="A0A9P8E059"/>
<protein>
    <recommendedName>
        <fullName evidence="5">ZZ-type domain-containing protein</fullName>
    </recommendedName>
</protein>
<dbReference type="GO" id="GO:0008270">
    <property type="term" value="F:zinc ion binding"/>
    <property type="evidence" value="ECO:0007669"/>
    <property type="project" value="UniProtKB-KW"/>
</dbReference>
<feature type="non-terminal residue" evidence="6">
    <location>
        <position position="889"/>
    </location>
</feature>
<keyword evidence="3" id="KW-0862">Zinc</keyword>
<dbReference type="PANTHER" id="PTHR20930">
    <property type="entry name" value="OVARIAN CARCINOMA ANTIGEN CA125-RELATED"/>
    <property type="match status" value="1"/>
</dbReference>
<dbReference type="CDD" id="cd02249">
    <property type="entry name" value="ZZ"/>
    <property type="match status" value="1"/>
</dbReference>
<gene>
    <name evidence="6" type="ORF">KCU76_g17148</name>
</gene>
<dbReference type="InterPro" id="IPR013783">
    <property type="entry name" value="Ig-like_fold"/>
</dbReference>
<feature type="compositionally biased region" description="Polar residues" evidence="4">
    <location>
        <begin position="749"/>
        <end position="758"/>
    </location>
</feature>
<dbReference type="Pfam" id="PF00569">
    <property type="entry name" value="ZZ"/>
    <property type="match status" value="2"/>
</dbReference>
<dbReference type="PANTHER" id="PTHR20930:SF0">
    <property type="entry name" value="PROTEIN ILRUN"/>
    <property type="match status" value="1"/>
</dbReference>
<sequence length="889" mass="96599">MPSSTGPVNEDTLITIKISFDDCTKRLKLPLKDLSANTLPIKLRHLLCIAPEQPVIFERYSDSAGGYVVLDDSNPAVFKTLIRAAKAKLKLKLRASSPSQHSKMDAPASEPSIAPSSSVAPSRSATTLDQHSIGPGIFEFREALSSMKKSDIEAPLPRPFDFTANSVAQGPKHVLPLRVAAPVEVAKGPWTIFCNACEKIMPNVHYHCSACDGGDYDLCETCVNQGVSCLGEGHWLVKRSIQDGKLVSSTTERFAPKSKTTTAPAPTSSPKPETVKEIPGAFTEDIHPLSESSRTCNACVVTLPDRDFVTCIQCDDYDLCLNCHTINTHGHHPGHHFKPAVDGAALSLAQEALLPAGRNFRHTAICDGCDKMIHGVRHKCFDCPDFDYCSECLKNARHTHPRHRFAAIYEQFKGRPASSVTHHGIYCDGPLCKGKSHQSYIQGVRYKCVVCHDTDFCQNCEALPSSFHNKTHPLVKFKTPVNHLTISTESETKHGVRKLGDRDPARNSNTPAMLSRGQSANATAPVKTVADIKPSPQAEEKVFDEKKAEEKVATVSEPAVAASSPKAPLRLPEAVFIADRVPDGTVIAPNARFVQSWTLRNPGPLSWPAGCSVRFVGGDNMLNIDNTHIAAASDIAEASESNVIGREVLPGEQVPFTVTMKAPAREGKCISYWRLKSADGMPFGHKLWCDIDVKQAPSTIAEAASMPRSPITVQPSPQAQSYYALYKERMNALKTHLDQTNAMPAAAVTSDTVSQEAQQPAKPVAPESFKTPAEAEVEVPESEHEEELKGSHMVFPTLDKESPTSSTYQSFSGSGMSKKAHEQTEQASQSSEVADSVASDDEGFEDISDDLEVLSAIENEDESEDDGFLTDDDYDILDASDQETVASMK</sequence>
<evidence type="ECO:0000313" key="6">
    <source>
        <dbReference type="EMBL" id="KAG9670174.1"/>
    </source>
</evidence>
<name>A0A9P8E059_AURME</name>
<feature type="domain" description="ZZ-type" evidence="5">
    <location>
        <begin position="360"/>
        <end position="405"/>
    </location>
</feature>
<feature type="compositionally biased region" description="Acidic residues" evidence="4">
    <location>
        <begin position="775"/>
        <end position="785"/>
    </location>
</feature>
<feature type="compositionally biased region" description="Low complexity" evidence="4">
    <location>
        <begin position="257"/>
        <end position="272"/>
    </location>
</feature>
<feature type="compositionally biased region" description="Polar residues" evidence="4">
    <location>
        <begin position="803"/>
        <end position="815"/>
    </location>
</feature>
<dbReference type="InterPro" id="IPR000433">
    <property type="entry name" value="Znf_ZZ"/>
</dbReference>
<organism evidence="6 7">
    <name type="scientific">Aureobasidium melanogenum</name>
    <name type="common">Aureobasidium pullulans var. melanogenum</name>
    <dbReference type="NCBI Taxonomy" id="46634"/>
    <lineage>
        <taxon>Eukaryota</taxon>
        <taxon>Fungi</taxon>
        <taxon>Dikarya</taxon>
        <taxon>Ascomycota</taxon>
        <taxon>Pezizomycotina</taxon>
        <taxon>Dothideomycetes</taxon>
        <taxon>Dothideomycetidae</taxon>
        <taxon>Dothideales</taxon>
        <taxon>Saccotheciaceae</taxon>
        <taxon>Aureobasidium</taxon>
    </lineage>
</organism>
<dbReference type="InterPro" id="IPR032350">
    <property type="entry name" value="Nbr1_FW"/>
</dbReference>
<reference evidence="6" key="1">
    <citation type="journal article" date="2021" name="J Fungi (Basel)">
        <title>Virulence traits and population genomics of the black yeast Aureobasidium melanogenum.</title>
        <authorList>
            <person name="Cernosa A."/>
            <person name="Sun X."/>
            <person name="Gostincar C."/>
            <person name="Fang C."/>
            <person name="Gunde-Cimerman N."/>
            <person name="Song Z."/>
        </authorList>
    </citation>
    <scope>NUCLEOTIDE SEQUENCE</scope>
    <source>
        <strain evidence="6">EXF-9911</strain>
    </source>
</reference>
<accession>A0A9P8E059</accession>
<feature type="compositionally biased region" description="Polar residues" evidence="4">
    <location>
        <begin position="506"/>
        <end position="522"/>
    </location>
</feature>
<feature type="compositionally biased region" description="Basic and acidic residues" evidence="4">
    <location>
        <begin position="490"/>
        <end position="505"/>
    </location>
</feature>
<feature type="compositionally biased region" description="Low complexity" evidence="4">
    <location>
        <begin position="106"/>
        <end position="125"/>
    </location>
</feature>
<dbReference type="CDD" id="cd02340">
    <property type="entry name" value="ZZ_NBR1_like"/>
    <property type="match status" value="2"/>
</dbReference>
<feature type="compositionally biased region" description="Low complexity" evidence="4">
    <location>
        <begin position="825"/>
        <end position="837"/>
    </location>
</feature>
<feature type="region of interest" description="Disordered" evidence="4">
    <location>
        <begin position="490"/>
        <end position="525"/>
    </location>
</feature>
<keyword evidence="1" id="KW-0479">Metal-binding</keyword>
<dbReference type="EMBL" id="JAHFXF010001315">
    <property type="protein sequence ID" value="KAG9670174.1"/>
    <property type="molecule type" value="Genomic_DNA"/>
</dbReference>
<evidence type="ECO:0000259" key="5">
    <source>
        <dbReference type="SMART" id="SM00291"/>
    </source>
</evidence>
<reference evidence="6" key="2">
    <citation type="submission" date="2021-08" db="EMBL/GenBank/DDBJ databases">
        <authorList>
            <person name="Gostincar C."/>
            <person name="Sun X."/>
            <person name="Song Z."/>
            <person name="Gunde-Cimerman N."/>
        </authorList>
    </citation>
    <scope>NUCLEOTIDE SEQUENCE</scope>
    <source>
        <strain evidence="6">EXF-9911</strain>
    </source>
</reference>
<dbReference type="Proteomes" id="UP000779574">
    <property type="component" value="Unassembled WGS sequence"/>
</dbReference>